<evidence type="ECO:0008006" key="3">
    <source>
        <dbReference type="Google" id="ProtNLM"/>
    </source>
</evidence>
<organism evidence="1 2">
    <name type="scientific">Pseudoalteromonas aliena SW19</name>
    <dbReference type="NCBI Taxonomy" id="1314866"/>
    <lineage>
        <taxon>Bacteria</taxon>
        <taxon>Pseudomonadati</taxon>
        <taxon>Pseudomonadota</taxon>
        <taxon>Gammaproteobacteria</taxon>
        <taxon>Alteromonadales</taxon>
        <taxon>Pseudoalteromonadaceae</taxon>
        <taxon>Pseudoalteromonas</taxon>
    </lineage>
</organism>
<proteinExistence type="predicted"/>
<dbReference type="Proteomes" id="UP000648482">
    <property type="component" value="Unassembled WGS sequence"/>
</dbReference>
<reference evidence="1 2" key="1">
    <citation type="submission" date="2015-06" db="EMBL/GenBank/DDBJ databases">
        <title>Genome sequence of Pseudoalteromonas aliena.</title>
        <authorList>
            <person name="Xie B.-B."/>
            <person name="Rong J.-C."/>
            <person name="Qin Q.-L."/>
            <person name="Zhang Y.-Z."/>
        </authorList>
    </citation>
    <scope>NUCLEOTIDE SEQUENCE [LARGE SCALE GENOMIC DNA]</scope>
    <source>
        <strain evidence="1 2">SW19</strain>
    </source>
</reference>
<name>A0ABR9E0Z8_9GAMM</name>
<gene>
    <name evidence="1" type="ORF">PALI_a0868</name>
</gene>
<keyword evidence="2" id="KW-1185">Reference proteome</keyword>
<dbReference type="EMBL" id="AQGU01000025">
    <property type="protein sequence ID" value="MBE0359590.1"/>
    <property type="molecule type" value="Genomic_DNA"/>
</dbReference>
<sequence>MADVFLDGVSLSNQLLDNKLAVTYSGGKKKHDWCNIKSLKS</sequence>
<evidence type="ECO:0000313" key="1">
    <source>
        <dbReference type="EMBL" id="MBE0359590.1"/>
    </source>
</evidence>
<comment type="caution">
    <text evidence="1">The sequence shown here is derived from an EMBL/GenBank/DDBJ whole genome shotgun (WGS) entry which is preliminary data.</text>
</comment>
<protein>
    <recommendedName>
        <fullName evidence="3">Transposase</fullName>
    </recommendedName>
</protein>
<evidence type="ECO:0000313" key="2">
    <source>
        <dbReference type="Proteomes" id="UP000648482"/>
    </source>
</evidence>
<accession>A0ABR9E0Z8</accession>